<gene>
    <name evidence="12" type="ORF">CcCBS67573_g02419</name>
</gene>
<evidence type="ECO:0000256" key="2">
    <source>
        <dbReference type="ARBA" id="ARBA00004613"/>
    </source>
</evidence>
<evidence type="ECO:0000313" key="12">
    <source>
        <dbReference type="EMBL" id="TPX76285.1"/>
    </source>
</evidence>
<reference evidence="12 13" key="1">
    <citation type="journal article" date="2019" name="Sci. Rep.">
        <title>Comparative genomics of chytrid fungi reveal insights into the obligate biotrophic and pathogenic lifestyle of Synchytrium endobioticum.</title>
        <authorList>
            <person name="van de Vossenberg B.T.L.H."/>
            <person name="Warris S."/>
            <person name="Nguyen H.D.T."/>
            <person name="van Gent-Pelzer M.P.E."/>
            <person name="Joly D.L."/>
            <person name="van de Geest H.C."/>
            <person name="Bonants P.J.M."/>
            <person name="Smith D.S."/>
            <person name="Levesque C.A."/>
            <person name="van der Lee T.A.J."/>
        </authorList>
    </citation>
    <scope>NUCLEOTIDE SEQUENCE [LARGE SCALE GENOMIC DNA]</scope>
    <source>
        <strain evidence="12 13">CBS 675.73</strain>
    </source>
</reference>
<feature type="domain" description="Glycoside hydrolase family 5" evidence="11">
    <location>
        <begin position="335"/>
        <end position="646"/>
    </location>
</feature>
<feature type="signal peptide" evidence="10">
    <location>
        <begin position="1"/>
        <end position="22"/>
    </location>
</feature>
<dbReference type="PANTHER" id="PTHR31451:SF39">
    <property type="entry name" value="MANNAN ENDO-1,4-BETA-MANNOSIDASE 1"/>
    <property type="match status" value="1"/>
</dbReference>
<feature type="compositionally biased region" description="Low complexity" evidence="9">
    <location>
        <begin position="1053"/>
        <end position="1064"/>
    </location>
</feature>
<name>A0A507FKX3_9FUNG</name>
<comment type="catalytic activity">
    <reaction evidence="1">
        <text>Random hydrolysis of (1-&gt;4)-beta-D-mannosidic linkages in mannans, galactomannans and glucomannans.</text>
        <dbReference type="EC" id="3.2.1.78"/>
    </reaction>
</comment>
<protein>
    <recommendedName>
        <fullName evidence="4">mannan endo-1,4-beta-mannosidase</fullName>
        <ecNumber evidence="4">3.2.1.78</ecNumber>
    </recommendedName>
</protein>
<dbReference type="GO" id="GO:0005576">
    <property type="term" value="C:extracellular region"/>
    <property type="evidence" value="ECO:0007669"/>
    <property type="project" value="UniProtKB-SubCell"/>
</dbReference>
<organism evidence="12 13">
    <name type="scientific">Chytriomyces confervae</name>
    <dbReference type="NCBI Taxonomy" id="246404"/>
    <lineage>
        <taxon>Eukaryota</taxon>
        <taxon>Fungi</taxon>
        <taxon>Fungi incertae sedis</taxon>
        <taxon>Chytridiomycota</taxon>
        <taxon>Chytridiomycota incertae sedis</taxon>
        <taxon>Chytridiomycetes</taxon>
        <taxon>Chytridiales</taxon>
        <taxon>Chytriomycetaceae</taxon>
        <taxon>Chytriomyces</taxon>
    </lineage>
</organism>
<dbReference type="Gene3D" id="1.20.141.10">
    <property type="entry name" value="Chitosanase, subunit A, domain 1"/>
    <property type="match status" value="1"/>
</dbReference>
<evidence type="ECO:0000256" key="7">
    <source>
        <dbReference type="ARBA" id="ARBA00022801"/>
    </source>
</evidence>
<feature type="region of interest" description="Disordered" evidence="9">
    <location>
        <begin position="1243"/>
        <end position="1263"/>
    </location>
</feature>
<keyword evidence="8" id="KW-0326">Glycosidase</keyword>
<dbReference type="SUPFAM" id="SSF51445">
    <property type="entry name" value="(Trans)glycosidases"/>
    <property type="match status" value="3"/>
</dbReference>
<feature type="region of interest" description="Disordered" evidence="9">
    <location>
        <begin position="1046"/>
        <end position="1068"/>
    </location>
</feature>
<dbReference type="InterPro" id="IPR017853">
    <property type="entry name" value="GH"/>
</dbReference>
<dbReference type="InterPro" id="IPR001547">
    <property type="entry name" value="Glyco_hydro_5"/>
</dbReference>
<evidence type="ECO:0000256" key="3">
    <source>
        <dbReference type="ARBA" id="ARBA00005641"/>
    </source>
</evidence>
<feature type="region of interest" description="Disordered" evidence="9">
    <location>
        <begin position="679"/>
        <end position="706"/>
    </location>
</feature>
<dbReference type="EC" id="3.2.1.78" evidence="4"/>
<dbReference type="PANTHER" id="PTHR31451">
    <property type="match status" value="1"/>
</dbReference>
<evidence type="ECO:0000256" key="4">
    <source>
        <dbReference type="ARBA" id="ARBA00012706"/>
    </source>
</evidence>
<comment type="similarity">
    <text evidence="3">Belongs to the glycosyl hydrolase 5 (cellulase A) family.</text>
</comment>
<evidence type="ECO:0000259" key="11">
    <source>
        <dbReference type="Pfam" id="PF00150"/>
    </source>
</evidence>
<evidence type="ECO:0000256" key="5">
    <source>
        <dbReference type="ARBA" id="ARBA00022525"/>
    </source>
</evidence>
<evidence type="ECO:0000256" key="1">
    <source>
        <dbReference type="ARBA" id="ARBA00001678"/>
    </source>
</evidence>
<evidence type="ECO:0000313" key="13">
    <source>
        <dbReference type="Proteomes" id="UP000320333"/>
    </source>
</evidence>
<evidence type="ECO:0000256" key="10">
    <source>
        <dbReference type="SAM" id="SignalP"/>
    </source>
</evidence>
<feature type="domain" description="Glycoside hydrolase family 5" evidence="11">
    <location>
        <begin position="1067"/>
        <end position="1184"/>
    </location>
</feature>
<dbReference type="GO" id="GO:0016985">
    <property type="term" value="F:mannan endo-1,4-beta-mannosidase activity"/>
    <property type="evidence" value="ECO:0007669"/>
    <property type="project" value="UniProtKB-EC"/>
</dbReference>
<feature type="compositionally biased region" description="Polar residues" evidence="9">
    <location>
        <begin position="1243"/>
        <end position="1254"/>
    </location>
</feature>
<keyword evidence="6 10" id="KW-0732">Signal</keyword>
<dbReference type="Proteomes" id="UP000320333">
    <property type="component" value="Unassembled WGS sequence"/>
</dbReference>
<dbReference type="OrthoDB" id="2103129at2759"/>
<comment type="caution">
    <text evidence="12">The sequence shown here is derived from an EMBL/GenBank/DDBJ whole genome shotgun (WGS) entry which is preliminary data.</text>
</comment>
<evidence type="ECO:0000256" key="9">
    <source>
        <dbReference type="SAM" id="MobiDB-lite"/>
    </source>
</evidence>
<sequence length="1416" mass="155633">MRPHQRILHAALATAILAPAHAIYGGKPALFPCAHDSDCASGECENNFCTSGAGKADDIPLFMGWQPLGNSDTGNEPCAQDIGYQLVSHAENGHVDMTSVDGGGAALIIKAYYEEFGGERLDLRTYLIPGNGHSIRNSNRSAEFCARFCADFKTVATRDRAAMIKAQSYAHAVFYALPTKQISAALKLTLPLSIAAIYAGVVNHGYNAMPGEDMQINLKDTRGGTIERVLKEAGSSPADGTSELIWLKRYLQATLYATSSFSATVQERTNTYMALLVGSTFASSVNSPVQNLNLTPPVVTTDLYGFTQKYQCFQSGLPTHITASKNMPALDKRDDSSTQFAGMNSYFLWAYPSDDQKRILDQLNGINIKVVRIFITHIAANAKSTNVGEYSDLEEETTGTYNNAVLDQIDTLMVNALAAGIKLIICMHDRYNLDGTWGCDGYCKNYNIRDNGLDTFYNGDSDSQIVKDFDNRLAHIANYATSNFDGRAWKNRPEVIYALEIQNEAQADGSGNGQSPPGLSYKVDEGGSGNPSWWCDRAKALKKNVPDLDDGILISTGGGQDFPQSLVSANFKCDEIDIIALHSYTQSTDEVDAALDTAIKSLKENSPDGKKTVILEEFGWAGNQGNWIDTVAPKAINKGISWMPWEVIDPTNNADLEFYNDDSGNLAWGKTSYWAKQPFASSPQRRDSSQGTSYTPPKDPIIPYRRDTSSVQTPFAGVNSYFIWAYEDADQIQILKDVAAAGIKVIRIFITGFGAYNKGTNIPTTYSDIEESGVGSYNDLVLQRIDRLLLNIRDSKLDLKLIICMHDRYNLDSTWGTCDGYCQKYVNSDLNNFYKASAGSDVHKDFDKRLQHIANFKGDSIKKTWKTYSDGIYAFEIQNEGQANGAANGGLWYNVKDDYSVGNPDWWCDRAKAFIANVGDVSPILVSTGGGQEFSQSLVKQNFECDALDVIALHSYTTSLDEVTSSIKTALDLNSHGKIIIFEEFGWTQNQASWIASVAEVAIAQGVSWMPWQVANPTNFRDFEFYTDDTATWDALKDWAQKTIPSESQYTPSDSQSEQDQSVDTVEATTSSTSWAGVNSYFLWAYPDEDQTRILEQLKQANIKVIRVYITHIGKQAKGTNVKAYDDIEETVIGKYNSDQKVLSRVDLLMRNAKQHGIKLIICMHDRYNLDGTWGCDAYCQKYNLKSAGLDAFYKADSGSQILSDFDNRLAYIANYKSPTPGSKPWSQCSDGIYAFEIQNEAQADGSQNGQNPPGTKYKVDSNGNGNPSWWCDRAKVLKNGALQGSSILLGTGGGQDLASSLLAENFNCPYLDLIGVHHFSSSSDDVDAALGKAKTLIENGNGDKTIILESFGKAGDQAAWIGQIAQVAHKHGISWLPWQVVDPTSSKDYEFYNDDSGSDAWKELTKWAGSATASV</sequence>
<feature type="chain" id="PRO_5021341955" description="mannan endo-1,4-beta-mannosidase" evidence="10">
    <location>
        <begin position="23"/>
        <end position="1416"/>
    </location>
</feature>
<feature type="compositionally biased region" description="Polar residues" evidence="9">
    <location>
        <begin position="679"/>
        <end position="695"/>
    </location>
</feature>
<dbReference type="Pfam" id="PF00150">
    <property type="entry name" value="Cellulase"/>
    <property type="match status" value="2"/>
</dbReference>
<dbReference type="Gene3D" id="3.20.20.80">
    <property type="entry name" value="Glycosidases"/>
    <property type="match status" value="3"/>
</dbReference>
<accession>A0A507FKX3</accession>
<dbReference type="GO" id="GO:0046355">
    <property type="term" value="P:mannan catabolic process"/>
    <property type="evidence" value="ECO:0007669"/>
    <property type="project" value="UniProtKB-ARBA"/>
</dbReference>
<comment type="subcellular location">
    <subcellularLocation>
        <location evidence="2">Secreted</location>
    </subcellularLocation>
</comment>
<keyword evidence="13" id="KW-1185">Reference proteome</keyword>
<keyword evidence="5" id="KW-0964">Secreted</keyword>
<proteinExistence type="inferred from homology"/>
<dbReference type="InterPro" id="IPR045053">
    <property type="entry name" value="MAN-like"/>
</dbReference>
<dbReference type="STRING" id="246404.A0A507FKX3"/>
<evidence type="ECO:0000256" key="6">
    <source>
        <dbReference type="ARBA" id="ARBA00022729"/>
    </source>
</evidence>
<evidence type="ECO:0000256" key="8">
    <source>
        <dbReference type="ARBA" id="ARBA00023295"/>
    </source>
</evidence>
<keyword evidence="7" id="KW-0378">Hydrolase</keyword>
<dbReference type="EMBL" id="QEAP01000051">
    <property type="protein sequence ID" value="TPX76285.1"/>
    <property type="molecule type" value="Genomic_DNA"/>
</dbReference>